<reference evidence="8" key="1">
    <citation type="submission" date="2021-02" db="EMBL/GenBank/DDBJ databases">
        <title>Genome sequence Cadophora malorum strain M34.</title>
        <authorList>
            <person name="Stefanovic E."/>
            <person name="Vu D."/>
            <person name="Scully C."/>
            <person name="Dijksterhuis J."/>
            <person name="Roader J."/>
            <person name="Houbraken J."/>
        </authorList>
    </citation>
    <scope>NUCLEOTIDE SEQUENCE</scope>
    <source>
        <strain evidence="8">M34</strain>
    </source>
</reference>
<comment type="similarity">
    <text evidence="2">Belongs to the RUS1 family.</text>
</comment>
<dbReference type="InterPro" id="IPR054549">
    <property type="entry name" value="UVB_sens_RUS_dom"/>
</dbReference>
<feature type="transmembrane region" description="Helical" evidence="6">
    <location>
        <begin position="241"/>
        <end position="263"/>
    </location>
</feature>
<dbReference type="Pfam" id="PF04884">
    <property type="entry name" value="UVB_sens_prot"/>
    <property type="match status" value="1"/>
</dbReference>
<keyword evidence="4 6" id="KW-1133">Transmembrane helix</keyword>
<keyword evidence="3 6" id="KW-0812">Transmembrane</keyword>
<feature type="domain" description="Protein root UVB sensitive/RUS" evidence="7">
    <location>
        <begin position="45"/>
        <end position="281"/>
    </location>
</feature>
<evidence type="ECO:0000259" key="7">
    <source>
        <dbReference type="Pfam" id="PF04884"/>
    </source>
</evidence>
<protein>
    <recommendedName>
        <fullName evidence="7">Protein root UVB sensitive/RUS domain-containing protein</fullName>
    </recommendedName>
</protein>
<dbReference type="PANTHER" id="PTHR12770">
    <property type="entry name" value="RUS1 FAMILY PROTEIN C16ORF58"/>
    <property type="match status" value="1"/>
</dbReference>
<evidence type="ECO:0000256" key="3">
    <source>
        <dbReference type="ARBA" id="ARBA00022692"/>
    </source>
</evidence>
<proteinExistence type="inferred from homology"/>
<dbReference type="OrthoDB" id="364779at2759"/>
<dbReference type="GO" id="GO:0016020">
    <property type="term" value="C:membrane"/>
    <property type="evidence" value="ECO:0007669"/>
    <property type="project" value="UniProtKB-SubCell"/>
</dbReference>
<evidence type="ECO:0000256" key="4">
    <source>
        <dbReference type="ARBA" id="ARBA00022989"/>
    </source>
</evidence>
<dbReference type="AlphaFoldDB" id="A0A8H7WGT5"/>
<evidence type="ECO:0000313" key="8">
    <source>
        <dbReference type="EMBL" id="KAG4424512.1"/>
    </source>
</evidence>
<comment type="subcellular location">
    <subcellularLocation>
        <location evidence="1">Membrane</location>
    </subcellularLocation>
</comment>
<dbReference type="EMBL" id="JAFJYH010000020">
    <property type="protein sequence ID" value="KAG4424512.1"/>
    <property type="molecule type" value="Genomic_DNA"/>
</dbReference>
<feature type="transmembrane region" description="Helical" evidence="6">
    <location>
        <begin position="218"/>
        <end position="235"/>
    </location>
</feature>
<dbReference type="Proteomes" id="UP000664132">
    <property type="component" value="Unassembled WGS sequence"/>
</dbReference>
<keyword evidence="9" id="KW-1185">Reference proteome</keyword>
<name>A0A8H7WGT5_9HELO</name>
<keyword evidence="5 6" id="KW-0472">Membrane</keyword>
<evidence type="ECO:0000256" key="5">
    <source>
        <dbReference type="ARBA" id="ARBA00023136"/>
    </source>
</evidence>
<dbReference type="InterPro" id="IPR006968">
    <property type="entry name" value="RUS_fam"/>
</dbReference>
<gene>
    <name evidence="8" type="ORF">IFR04_002390</name>
</gene>
<sequence length="481" mass="53122">MNQKPLSEALHEIQEIDQANNVVATYIKSQTSEKEERIDVVIPKNVNSYAKSVLNAFLPAGYPHSVTSDYLEYQVYDSLQAFSSSIAGMLSSRAVLEGIGVGDSHASPTAALLLSVLQESMGRIATILFAHRLGTSLEPECKMYRLAADFFNDAAMILDCLSPAFPKASRVALLSLSSVLRSLCGVAAGSSKASLSAHFATQGNLGELNAKDSSQETVISLVGMLVGSIVVSHITSKTATWTALIFLLAIHLGTNYLAVRAVCMRTINRQRANIIFSSILDQISIAEEEVPDIKKRSKFWCPVPDEMEWPEPESVMLQERVFERDGVLRWKGKVLGYCKLGVDLGSVIKCFGSGNAVTGSHLSDTATTLSKLFDVFKYEKYVVWYDEPRKTFLVVLEEGAETCDMLSAWMFALWFAKSGKPPSKTMMEALGHTAAYMRSIDREIFQRLGELDWDLETGAMETKSGVRIRRPENLKAEWRGR</sequence>
<accession>A0A8H7WGT5</accession>
<comment type="caution">
    <text evidence="8">The sequence shown here is derived from an EMBL/GenBank/DDBJ whole genome shotgun (WGS) entry which is preliminary data.</text>
</comment>
<evidence type="ECO:0000256" key="6">
    <source>
        <dbReference type="SAM" id="Phobius"/>
    </source>
</evidence>
<dbReference type="PANTHER" id="PTHR12770:SF31">
    <property type="entry name" value="RUS FAMILY MEMBER 1"/>
    <property type="match status" value="1"/>
</dbReference>
<evidence type="ECO:0000313" key="9">
    <source>
        <dbReference type="Proteomes" id="UP000664132"/>
    </source>
</evidence>
<evidence type="ECO:0000256" key="1">
    <source>
        <dbReference type="ARBA" id="ARBA00004370"/>
    </source>
</evidence>
<evidence type="ECO:0000256" key="2">
    <source>
        <dbReference type="ARBA" id="ARBA00007558"/>
    </source>
</evidence>
<organism evidence="8 9">
    <name type="scientific">Cadophora malorum</name>
    <dbReference type="NCBI Taxonomy" id="108018"/>
    <lineage>
        <taxon>Eukaryota</taxon>
        <taxon>Fungi</taxon>
        <taxon>Dikarya</taxon>
        <taxon>Ascomycota</taxon>
        <taxon>Pezizomycotina</taxon>
        <taxon>Leotiomycetes</taxon>
        <taxon>Helotiales</taxon>
        <taxon>Ploettnerulaceae</taxon>
        <taxon>Cadophora</taxon>
    </lineage>
</organism>